<evidence type="ECO:0000313" key="7">
    <source>
        <dbReference type="EMBL" id="MBB5684856.1"/>
    </source>
</evidence>
<evidence type="ECO:0000259" key="6">
    <source>
        <dbReference type="Pfam" id="PF16177"/>
    </source>
</evidence>
<dbReference type="InterPro" id="IPR005914">
    <property type="entry name" value="Acac_CoA_synth"/>
</dbReference>
<gene>
    <name evidence="7" type="ORF">FHS49_000847</name>
</gene>
<dbReference type="EMBL" id="JACIJC010000001">
    <property type="protein sequence ID" value="MBB5684856.1"/>
    <property type="molecule type" value="Genomic_DNA"/>
</dbReference>
<dbReference type="NCBIfam" id="NF002937">
    <property type="entry name" value="PRK03584.1"/>
    <property type="match status" value="1"/>
</dbReference>
<proteinExistence type="inferred from homology"/>
<dbReference type="EC" id="6.2.1.16" evidence="7"/>
<accession>A0A7W9AG62</accession>
<evidence type="ECO:0000256" key="3">
    <source>
        <dbReference type="ARBA" id="ARBA00022741"/>
    </source>
</evidence>
<dbReference type="GO" id="GO:0005524">
    <property type="term" value="F:ATP binding"/>
    <property type="evidence" value="ECO:0007669"/>
    <property type="project" value="UniProtKB-KW"/>
</dbReference>
<evidence type="ECO:0000256" key="1">
    <source>
        <dbReference type="ARBA" id="ARBA00006432"/>
    </source>
</evidence>
<dbReference type="AlphaFoldDB" id="A0A7W9AG62"/>
<protein>
    <submittedName>
        <fullName evidence="7">Acetoacetyl-CoA synthetase</fullName>
        <ecNumber evidence="7">6.2.1.16</ecNumber>
    </submittedName>
</protein>
<keyword evidence="4" id="KW-0067">ATP-binding</keyword>
<evidence type="ECO:0000259" key="5">
    <source>
        <dbReference type="Pfam" id="PF00501"/>
    </source>
</evidence>
<sequence length="662" mass="71122">MNPTPLMRLFRQEATKCSGQEFADYAALHRWSVEAPDQFWPTVRDFDGIETFNSPTVALADAKMPGARWFPGAQLNYARQVLRHVDAAHAAGHPAIIAEDEQGVIGIVEWPALRQQVASFAIALRALGVGKGDRVAAYLPNRPEAAIAFLACASIGAVWAICAPDMGAPAILDRFAQIEPKILIATDGVFYAGKAHDRSATVQQLLGGLPTVEALVLVRSGHAGEGAVEGHDFQHLASGGGPDVDAFEPEWLPFDHPLWVVYSSGTTGKPKALVHGHGGILLGSASGRIHSDLGASYSDRTPGERFHWFSSTGWMMWNTQIGGLLGGTTICIFDGSPMGTREAPDWGVLWRFVARNRVTFFGSGAQFYTMCVKSGLDFGALGDLSSMRALGSTASPLPAAIQTDISASLGRAGKPDIWWFNSSGGTDICGAFCTGNRELPEAPGKLQCRQLGAAVEAWDEQGGPVTGEVGELVCTRPLPNMPLFLWGDTDGLRYRDSYFDLYPGIWRHGDWLKIDADGTCEIFGRSDATINRGGHRMGTSEIYAAIEGLDEVADSLVIDVRRADADSQLLLFVVPVPGFDVAQAADPIRGAIRASLSPRFLPDRIIAVSAVPRTLSSKKLELPVKRLFEGAPLERLLDPSAMVNPECLAEYNALAAAFRAGR</sequence>
<dbReference type="InterPro" id="IPR042099">
    <property type="entry name" value="ANL_N_sf"/>
</dbReference>
<dbReference type="InterPro" id="IPR032387">
    <property type="entry name" value="ACAS_N"/>
</dbReference>
<dbReference type="PANTHER" id="PTHR42921:SF1">
    <property type="entry name" value="ACETOACETYL-COA SYNTHETASE"/>
    <property type="match status" value="1"/>
</dbReference>
<evidence type="ECO:0000313" key="8">
    <source>
        <dbReference type="Proteomes" id="UP000549617"/>
    </source>
</evidence>
<dbReference type="PANTHER" id="PTHR42921">
    <property type="entry name" value="ACETOACETYL-COA SYNTHETASE"/>
    <property type="match status" value="1"/>
</dbReference>
<dbReference type="Gene3D" id="3.30.300.30">
    <property type="match status" value="1"/>
</dbReference>
<dbReference type="InterPro" id="IPR000873">
    <property type="entry name" value="AMP-dep_synth/lig_dom"/>
</dbReference>
<dbReference type="Gene3D" id="3.40.50.12780">
    <property type="entry name" value="N-terminal domain of ligase-like"/>
    <property type="match status" value="1"/>
</dbReference>
<evidence type="ECO:0000256" key="4">
    <source>
        <dbReference type="ARBA" id="ARBA00022840"/>
    </source>
</evidence>
<comment type="similarity">
    <text evidence="1">Belongs to the ATP-dependent AMP-binding enzyme family.</text>
</comment>
<dbReference type="GO" id="GO:0030729">
    <property type="term" value="F:acetoacetate-CoA ligase activity"/>
    <property type="evidence" value="ECO:0007669"/>
    <property type="project" value="UniProtKB-EC"/>
</dbReference>
<organism evidence="7 8">
    <name type="scientific">Sphingobium boeckii</name>
    <dbReference type="NCBI Taxonomy" id="1082345"/>
    <lineage>
        <taxon>Bacteria</taxon>
        <taxon>Pseudomonadati</taxon>
        <taxon>Pseudomonadota</taxon>
        <taxon>Alphaproteobacteria</taxon>
        <taxon>Sphingomonadales</taxon>
        <taxon>Sphingomonadaceae</taxon>
        <taxon>Sphingobium</taxon>
    </lineage>
</organism>
<dbReference type="Proteomes" id="UP000549617">
    <property type="component" value="Unassembled WGS sequence"/>
</dbReference>
<dbReference type="SUPFAM" id="SSF56801">
    <property type="entry name" value="Acetyl-CoA synthetase-like"/>
    <property type="match status" value="1"/>
</dbReference>
<dbReference type="NCBIfam" id="TIGR01217">
    <property type="entry name" value="ac_ac_CoA_syn"/>
    <property type="match status" value="1"/>
</dbReference>
<dbReference type="Pfam" id="PF00501">
    <property type="entry name" value="AMP-binding"/>
    <property type="match status" value="1"/>
</dbReference>
<name>A0A7W9AG62_9SPHN</name>
<dbReference type="PROSITE" id="PS00455">
    <property type="entry name" value="AMP_BINDING"/>
    <property type="match status" value="1"/>
</dbReference>
<comment type="caution">
    <text evidence="7">The sequence shown here is derived from an EMBL/GenBank/DDBJ whole genome shotgun (WGS) entry which is preliminary data.</text>
</comment>
<keyword evidence="8" id="KW-1185">Reference proteome</keyword>
<dbReference type="Pfam" id="PF16177">
    <property type="entry name" value="ACAS_N"/>
    <property type="match status" value="1"/>
</dbReference>
<feature type="domain" description="AMP-dependent synthetase/ligase" evidence="5">
    <location>
        <begin position="107"/>
        <end position="477"/>
    </location>
</feature>
<keyword evidence="3" id="KW-0547">Nucleotide-binding</keyword>
<keyword evidence="2 7" id="KW-0436">Ligase</keyword>
<feature type="domain" description="Acetyl-coenzyme A synthetase N-terminal" evidence="6">
    <location>
        <begin position="25"/>
        <end position="78"/>
    </location>
</feature>
<dbReference type="InterPro" id="IPR045851">
    <property type="entry name" value="AMP-bd_C_sf"/>
</dbReference>
<dbReference type="InterPro" id="IPR020845">
    <property type="entry name" value="AMP-binding_CS"/>
</dbReference>
<reference evidence="7 8" key="1">
    <citation type="submission" date="2020-08" db="EMBL/GenBank/DDBJ databases">
        <title>Genomic Encyclopedia of Type Strains, Phase IV (KMG-IV): sequencing the most valuable type-strain genomes for metagenomic binning, comparative biology and taxonomic classification.</title>
        <authorList>
            <person name="Goeker M."/>
        </authorList>
    </citation>
    <scope>NUCLEOTIDE SEQUENCE [LARGE SCALE GENOMIC DNA]</scope>
    <source>
        <strain evidence="7 8">DSM 25079</strain>
    </source>
</reference>
<evidence type="ECO:0000256" key="2">
    <source>
        <dbReference type="ARBA" id="ARBA00022598"/>
    </source>
</evidence>
<dbReference type="GO" id="GO:0006629">
    <property type="term" value="P:lipid metabolic process"/>
    <property type="evidence" value="ECO:0007669"/>
    <property type="project" value="InterPro"/>
</dbReference>